<keyword evidence="3" id="KW-1185">Reference proteome</keyword>
<dbReference type="SMART" id="SM01130">
    <property type="entry name" value="DHDPS"/>
    <property type="match status" value="1"/>
</dbReference>
<keyword evidence="1" id="KW-0456">Lyase</keyword>
<organism evidence="2 3">
    <name type="scientific">Knoellia sinensis KCTC 19936</name>
    <dbReference type="NCBI Taxonomy" id="1385520"/>
    <lineage>
        <taxon>Bacteria</taxon>
        <taxon>Bacillati</taxon>
        <taxon>Actinomycetota</taxon>
        <taxon>Actinomycetes</taxon>
        <taxon>Micrococcales</taxon>
        <taxon>Intrasporangiaceae</taxon>
        <taxon>Knoellia</taxon>
    </lineage>
</organism>
<accession>A0A0A0J409</accession>
<dbReference type="eggNOG" id="COG0329">
    <property type="taxonomic scope" value="Bacteria"/>
</dbReference>
<dbReference type="Gene3D" id="3.20.20.70">
    <property type="entry name" value="Aldolase class I"/>
    <property type="match status" value="1"/>
</dbReference>
<comment type="caution">
    <text evidence="2">The sequence shown here is derived from an EMBL/GenBank/DDBJ whole genome shotgun (WGS) entry which is preliminary data.</text>
</comment>
<evidence type="ECO:0000313" key="2">
    <source>
        <dbReference type="EMBL" id="KGN30862.1"/>
    </source>
</evidence>
<reference evidence="2 3" key="1">
    <citation type="submission" date="2013-08" db="EMBL/GenBank/DDBJ databases">
        <title>The genome sequence of Knoellia sinensis.</title>
        <authorList>
            <person name="Zhu W."/>
            <person name="Wang G."/>
        </authorList>
    </citation>
    <scope>NUCLEOTIDE SEQUENCE [LARGE SCALE GENOMIC DNA]</scope>
    <source>
        <strain evidence="2 3">KCTC 19936</strain>
    </source>
</reference>
<dbReference type="Proteomes" id="UP000030002">
    <property type="component" value="Unassembled WGS sequence"/>
</dbReference>
<dbReference type="GO" id="GO:0016829">
    <property type="term" value="F:lyase activity"/>
    <property type="evidence" value="ECO:0007669"/>
    <property type="project" value="UniProtKB-KW"/>
</dbReference>
<evidence type="ECO:0000256" key="1">
    <source>
        <dbReference type="ARBA" id="ARBA00023239"/>
    </source>
</evidence>
<dbReference type="STRING" id="1385520.N802_05560"/>
<evidence type="ECO:0000313" key="3">
    <source>
        <dbReference type="Proteomes" id="UP000030002"/>
    </source>
</evidence>
<dbReference type="InterPro" id="IPR002220">
    <property type="entry name" value="DapA-like"/>
</dbReference>
<dbReference type="InterPro" id="IPR013785">
    <property type="entry name" value="Aldolase_TIM"/>
</dbReference>
<dbReference type="EMBL" id="AVPJ01000015">
    <property type="protein sequence ID" value="KGN30862.1"/>
    <property type="molecule type" value="Genomic_DNA"/>
</dbReference>
<name>A0A0A0J409_9MICO</name>
<protein>
    <recommendedName>
        <fullName evidence="4">Dihydrodipicolinate synthetase</fullName>
    </recommendedName>
</protein>
<dbReference type="AlphaFoldDB" id="A0A0A0J409"/>
<dbReference type="SUPFAM" id="SSF51569">
    <property type="entry name" value="Aldolase"/>
    <property type="match status" value="1"/>
</dbReference>
<proteinExistence type="predicted"/>
<gene>
    <name evidence="2" type="ORF">N802_05560</name>
</gene>
<evidence type="ECO:0008006" key="4">
    <source>
        <dbReference type="Google" id="ProtNLM"/>
    </source>
</evidence>
<sequence length="345" mass="37279">MSTSAAPGSIDVAARLRGGVLIPAHPLALTSTREVDWVAQDRLTRYYVGAGANGLAVGVHTTQFELHHDAGLLREVWQRAADAALDEAEHHDRRPLLIAGIVGDPDHAVREAEIALECGYEAALLCPWGMTNRSPASLLDRAAVVGLVMPTIGFYLQRAIGGLHLDRKFWSGLFDLESVVGVKAAPFDRYATNDVAQALIVHDRWQDVSLLTGNDDAIVHDLITPVIASVNGKRRTLWFEGGLLGQWAIGVAEARRLLDMAVKARHDVGLAIEVLAEAAAVIEVNAAVFDVDNNFAGCVAGVNEALRQQGRVATSVCLTDKERLSPGQATLIEQARMRFPHIFDE</sequence>